<keyword evidence="3" id="KW-1185">Reference proteome</keyword>
<dbReference type="AlphaFoldDB" id="A0A834W8J9"/>
<organism evidence="2 3">
    <name type="scientific">Senna tora</name>
    <dbReference type="NCBI Taxonomy" id="362788"/>
    <lineage>
        <taxon>Eukaryota</taxon>
        <taxon>Viridiplantae</taxon>
        <taxon>Streptophyta</taxon>
        <taxon>Embryophyta</taxon>
        <taxon>Tracheophyta</taxon>
        <taxon>Spermatophyta</taxon>
        <taxon>Magnoliopsida</taxon>
        <taxon>eudicotyledons</taxon>
        <taxon>Gunneridae</taxon>
        <taxon>Pentapetalae</taxon>
        <taxon>rosids</taxon>
        <taxon>fabids</taxon>
        <taxon>Fabales</taxon>
        <taxon>Fabaceae</taxon>
        <taxon>Caesalpinioideae</taxon>
        <taxon>Cassia clade</taxon>
        <taxon>Senna</taxon>
    </lineage>
</organism>
<sequence>MTDVREKFAEQSRSYSRDARKKNPEPSPLPVIPDSEKELKVYSRRKKDSQARGDEDKEEVDETRDEIKDLYIAKMLPWIKGNTAPNLAIFDECSSDALSPPIAKRNGVRTCTLNLISLFVSYDKLSPRFQAFISNLDKEVLPNSIYEALQHPKLKEAVNEKIKAL</sequence>
<feature type="compositionally biased region" description="Basic and acidic residues" evidence="1">
    <location>
        <begin position="1"/>
        <end position="24"/>
    </location>
</feature>
<protein>
    <submittedName>
        <fullName evidence="2">Retrovirus-related Pol polyprotein from transposon TNT 1-94</fullName>
    </submittedName>
</protein>
<dbReference type="EMBL" id="JAAIUW010000010">
    <property type="protein sequence ID" value="KAF7812613.1"/>
    <property type="molecule type" value="Genomic_DNA"/>
</dbReference>
<proteinExistence type="predicted"/>
<accession>A0A834W8J9</accession>
<name>A0A834W8J9_9FABA</name>
<comment type="caution">
    <text evidence="2">The sequence shown here is derived from an EMBL/GenBank/DDBJ whole genome shotgun (WGS) entry which is preliminary data.</text>
</comment>
<feature type="region of interest" description="Disordered" evidence="1">
    <location>
        <begin position="1"/>
        <end position="63"/>
    </location>
</feature>
<reference evidence="2" key="1">
    <citation type="submission" date="2020-09" db="EMBL/GenBank/DDBJ databases">
        <title>Genome-Enabled Discovery of Anthraquinone Biosynthesis in Senna tora.</title>
        <authorList>
            <person name="Kang S.-H."/>
            <person name="Pandey R.P."/>
            <person name="Lee C.-M."/>
            <person name="Sim J.-S."/>
            <person name="Jeong J.-T."/>
            <person name="Choi B.-S."/>
            <person name="Jung M."/>
            <person name="Ginzburg D."/>
            <person name="Zhao K."/>
            <person name="Won S.Y."/>
            <person name="Oh T.-J."/>
            <person name="Yu Y."/>
            <person name="Kim N.-H."/>
            <person name="Lee O.R."/>
            <person name="Lee T.-H."/>
            <person name="Bashyal P."/>
            <person name="Kim T.-S."/>
            <person name="Lee W.-H."/>
            <person name="Kawkins C."/>
            <person name="Kim C.-K."/>
            <person name="Kim J.S."/>
            <person name="Ahn B.O."/>
            <person name="Rhee S.Y."/>
            <person name="Sohng J.K."/>
        </authorList>
    </citation>
    <scope>NUCLEOTIDE SEQUENCE</scope>
    <source>
        <tissue evidence="2">Leaf</tissue>
    </source>
</reference>
<gene>
    <name evidence="2" type="ORF">G2W53_033589</name>
</gene>
<evidence type="ECO:0000313" key="3">
    <source>
        <dbReference type="Proteomes" id="UP000634136"/>
    </source>
</evidence>
<evidence type="ECO:0000256" key="1">
    <source>
        <dbReference type="SAM" id="MobiDB-lite"/>
    </source>
</evidence>
<evidence type="ECO:0000313" key="2">
    <source>
        <dbReference type="EMBL" id="KAF7812613.1"/>
    </source>
</evidence>
<dbReference type="Proteomes" id="UP000634136">
    <property type="component" value="Unassembled WGS sequence"/>
</dbReference>